<dbReference type="InterPro" id="IPR024072">
    <property type="entry name" value="DHFR-like_dom_sf"/>
</dbReference>
<dbReference type="PANTHER" id="PTHR38011:SF11">
    <property type="entry name" value="2,5-DIAMINO-6-RIBOSYLAMINO-4(3H)-PYRIMIDINONE 5'-PHOSPHATE REDUCTASE"/>
    <property type="match status" value="1"/>
</dbReference>
<reference evidence="2 3" key="1">
    <citation type="submission" date="2020-07" db="EMBL/GenBank/DDBJ databases">
        <title>Sequencing the genomes of 1000 actinobacteria strains.</title>
        <authorList>
            <person name="Klenk H.-P."/>
        </authorList>
    </citation>
    <scope>NUCLEOTIDE SEQUENCE [LARGE SCALE GENOMIC DNA]</scope>
    <source>
        <strain evidence="2 3">DSM 18965</strain>
    </source>
</reference>
<dbReference type="PANTHER" id="PTHR38011">
    <property type="entry name" value="DIHYDROFOLATE REDUCTASE FAMILY PROTEIN (AFU_ORTHOLOGUE AFUA_8G06820)"/>
    <property type="match status" value="1"/>
</dbReference>
<dbReference type="GO" id="GO:0009231">
    <property type="term" value="P:riboflavin biosynthetic process"/>
    <property type="evidence" value="ECO:0007669"/>
    <property type="project" value="InterPro"/>
</dbReference>
<evidence type="ECO:0000259" key="1">
    <source>
        <dbReference type="Pfam" id="PF01872"/>
    </source>
</evidence>
<dbReference type="EMBL" id="JACCBE010000001">
    <property type="protein sequence ID" value="NYD56390.1"/>
    <property type="molecule type" value="Genomic_DNA"/>
</dbReference>
<dbReference type="InterPro" id="IPR002734">
    <property type="entry name" value="RibDG_C"/>
</dbReference>
<sequence>MRELTYYVATSLDGRIAAPDGDFSAFPVTGDHIDMVLEEWTDALPAPALAALGLTPPATRFDAVVMGWRTYASGFPHGVHDPYPHLDQVVVTRRHLDADVPPGVRLTDDPVGEVERLKAADGVGVWLCGGGDLAGTLVDQVDRLVLKINPVLLGEGAPVLSASYAARGFQLDRARTFASGVVVAEYARAT</sequence>
<dbReference type="GO" id="GO:0008703">
    <property type="term" value="F:5-amino-6-(5-phosphoribosylamino)uracil reductase activity"/>
    <property type="evidence" value="ECO:0007669"/>
    <property type="project" value="InterPro"/>
</dbReference>
<dbReference type="Pfam" id="PF01872">
    <property type="entry name" value="RibD_C"/>
    <property type="match status" value="1"/>
</dbReference>
<dbReference type="InterPro" id="IPR050765">
    <property type="entry name" value="Riboflavin_Biosynth_HTPR"/>
</dbReference>
<dbReference type="Gene3D" id="3.40.430.10">
    <property type="entry name" value="Dihydrofolate Reductase, subunit A"/>
    <property type="match status" value="1"/>
</dbReference>
<dbReference type="SUPFAM" id="SSF53597">
    <property type="entry name" value="Dihydrofolate reductase-like"/>
    <property type="match status" value="1"/>
</dbReference>
<dbReference type="Proteomes" id="UP000516957">
    <property type="component" value="Unassembled WGS sequence"/>
</dbReference>
<proteinExistence type="predicted"/>
<name>A0A7Y9F0B4_9ACTN</name>
<feature type="domain" description="Bacterial bifunctional deaminase-reductase C-terminal" evidence="1">
    <location>
        <begin position="4"/>
        <end position="183"/>
    </location>
</feature>
<dbReference type="AlphaFoldDB" id="A0A7Y9F0B4"/>
<protein>
    <submittedName>
        <fullName evidence="2">Dihydrofolate reductase</fullName>
    </submittedName>
</protein>
<evidence type="ECO:0000313" key="3">
    <source>
        <dbReference type="Proteomes" id="UP000516957"/>
    </source>
</evidence>
<keyword evidence="3" id="KW-1185">Reference proteome</keyword>
<accession>A0A7Y9F0B4</accession>
<organism evidence="2 3">
    <name type="scientific">Nocardioides marinisabuli</name>
    <dbReference type="NCBI Taxonomy" id="419476"/>
    <lineage>
        <taxon>Bacteria</taxon>
        <taxon>Bacillati</taxon>
        <taxon>Actinomycetota</taxon>
        <taxon>Actinomycetes</taxon>
        <taxon>Propionibacteriales</taxon>
        <taxon>Nocardioidaceae</taxon>
        <taxon>Nocardioides</taxon>
    </lineage>
</organism>
<gene>
    <name evidence="2" type="ORF">BKA08_000628</name>
</gene>
<dbReference type="RefSeq" id="WP_179614299.1">
    <property type="nucleotide sequence ID" value="NZ_CP059163.1"/>
</dbReference>
<evidence type="ECO:0000313" key="2">
    <source>
        <dbReference type="EMBL" id="NYD56390.1"/>
    </source>
</evidence>
<comment type="caution">
    <text evidence="2">The sequence shown here is derived from an EMBL/GenBank/DDBJ whole genome shotgun (WGS) entry which is preliminary data.</text>
</comment>